<protein>
    <submittedName>
        <fullName evidence="3">Fic</fullName>
    </submittedName>
</protein>
<dbReference type="InterPro" id="IPR040198">
    <property type="entry name" value="Fido_containing"/>
</dbReference>
<geneLocation type="plasmid" evidence="4">
    <name>pKK2 DNA</name>
</geneLocation>
<gene>
    <name evidence="3" type="ORF">KNN_06869</name>
</gene>
<proteinExistence type="predicted"/>
<organism evidence="3 4">
    <name type="scientific">Bacillus thuringiensis subsp. tolworthi</name>
    <dbReference type="NCBI Taxonomy" id="1442"/>
    <lineage>
        <taxon>Bacteria</taxon>
        <taxon>Bacillati</taxon>
        <taxon>Bacillota</taxon>
        <taxon>Bacilli</taxon>
        <taxon>Bacillales</taxon>
        <taxon>Bacillaceae</taxon>
        <taxon>Bacillus</taxon>
        <taxon>Bacillus cereus group</taxon>
    </lineage>
</organism>
<evidence type="ECO:0000256" key="1">
    <source>
        <dbReference type="SAM" id="Coils"/>
    </source>
</evidence>
<dbReference type="InterPro" id="IPR036597">
    <property type="entry name" value="Fido-like_dom_sf"/>
</dbReference>
<dbReference type="InterPro" id="IPR003812">
    <property type="entry name" value="Fido"/>
</dbReference>
<sequence>MRNFFEDKYINVELKRKLINLISEISEYKGKLASYQEQRPDIFNNFKKIIPLHYMKNYTTIYTDKKISSKRIKELILNNKVPESVAEDAIFCYYQTLAVVHQKSCTLPINPEAIQELHFQVMNFYTSDSGMWRQKPLSIPEFKDSGIHINNYHPLPHELIPQTVEDLCSQYNSLYKNKELHSLLLIARFILSFYCTVPFSHGNGRLTQILMHLLLLKNGHTFVKYVCLDKYINEKQSEYYNAVCKSSVNWYCNEHNISFWLKNFLTIILEAYKDLHNRIQDSICNQSKVERIQNFVYNQKQPFTQETISCIYPDIAKSTISKTLNTLQLSGEVILVSKGRNAHWMKVSP</sequence>
<dbReference type="SUPFAM" id="SSF140931">
    <property type="entry name" value="Fic-like"/>
    <property type="match status" value="1"/>
</dbReference>
<dbReference type="PROSITE" id="PS51459">
    <property type="entry name" value="FIDO"/>
    <property type="match status" value="1"/>
</dbReference>
<dbReference type="RefSeq" id="WP_053512358.1">
    <property type="nucleotide sequence ID" value="NZ_AP014866.1"/>
</dbReference>
<evidence type="ECO:0000313" key="3">
    <source>
        <dbReference type="EMBL" id="BAR87602.1"/>
    </source>
</evidence>
<evidence type="ECO:0000313" key="4">
    <source>
        <dbReference type="Proteomes" id="UP000055316"/>
    </source>
</evidence>
<dbReference type="Proteomes" id="UP000055316">
    <property type="component" value="Plasmid pKK2"/>
</dbReference>
<accession>A0A9W4A298</accession>
<reference evidence="3 4" key="1">
    <citation type="submission" date="2015-05" db="EMBL/GenBank/DDBJ databases">
        <title>Whole genome sequence of Bacillus thuringiensis serovar tolworthi Pasteur Institute Standard strain.</title>
        <authorList>
            <person name="Kanda K."/>
            <person name="Nakashima K."/>
            <person name="Nagano Y."/>
        </authorList>
    </citation>
    <scope>NUCLEOTIDE SEQUENCE [LARGE SCALE GENOMIC DNA]</scope>
    <source>
        <strain evidence="3 4">Pasteur Institute Standard strain</strain>
        <plasmid evidence="4">pKK2 DNA</plasmid>
    </source>
</reference>
<dbReference type="PANTHER" id="PTHR13504:SF38">
    <property type="entry name" value="FIDO DOMAIN-CONTAINING PROTEIN"/>
    <property type="match status" value="1"/>
</dbReference>
<feature type="coiled-coil region" evidence="1">
    <location>
        <begin position="11"/>
        <end position="38"/>
    </location>
</feature>
<dbReference type="EMBL" id="AP014866">
    <property type="protein sequence ID" value="BAR87602.1"/>
    <property type="molecule type" value="Genomic_DNA"/>
</dbReference>
<feature type="domain" description="Fido" evidence="2">
    <location>
        <begin position="109"/>
        <end position="263"/>
    </location>
</feature>
<dbReference type="PANTHER" id="PTHR13504">
    <property type="entry name" value="FIDO DOMAIN-CONTAINING PROTEIN DDB_G0283145"/>
    <property type="match status" value="1"/>
</dbReference>
<keyword evidence="3" id="KW-0614">Plasmid</keyword>
<keyword evidence="1" id="KW-0175">Coiled coil</keyword>
<evidence type="ECO:0000259" key="2">
    <source>
        <dbReference type="PROSITE" id="PS51459"/>
    </source>
</evidence>
<dbReference type="Pfam" id="PF02661">
    <property type="entry name" value="Fic"/>
    <property type="match status" value="1"/>
</dbReference>
<dbReference type="Gene3D" id="1.10.3290.10">
    <property type="entry name" value="Fido-like domain"/>
    <property type="match status" value="1"/>
</dbReference>
<dbReference type="AlphaFoldDB" id="A0A9W4A298"/>
<name>A0A9W4A298_BACTO</name>